<dbReference type="EMBL" id="NEVQ01000022">
    <property type="protein sequence ID" value="OZI50721.1"/>
    <property type="molecule type" value="Genomic_DNA"/>
</dbReference>
<dbReference type="Proteomes" id="UP000216885">
    <property type="component" value="Unassembled WGS sequence"/>
</dbReference>
<feature type="compositionally biased region" description="Low complexity" evidence="1">
    <location>
        <begin position="29"/>
        <end position="42"/>
    </location>
</feature>
<dbReference type="RefSeq" id="WP_094839132.1">
    <property type="nucleotide sequence ID" value="NZ_NEVQ01000022.1"/>
</dbReference>
<feature type="region of interest" description="Disordered" evidence="1">
    <location>
        <begin position="29"/>
        <end position="49"/>
    </location>
</feature>
<gene>
    <name evidence="2" type="ORF">CAL20_23090</name>
</gene>
<reference evidence="2 3" key="1">
    <citation type="submission" date="2017-05" db="EMBL/GenBank/DDBJ databases">
        <title>Complete and WGS of Bordetella genogroups.</title>
        <authorList>
            <person name="Spilker T."/>
            <person name="LiPuma J."/>
        </authorList>
    </citation>
    <scope>NUCLEOTIDE SEQUENCE [LARGE SCALE GENOMIC DNA]</scope>
    <source>
        <strain evidence="2 3">AU9919</strain>
    </source>
</reference>
<accession>A0A261TN42</accession>
<dbReference type="NCBIfam" id="NF041023">
    <property type="entry name" value="PP0621_fam"/>
    <property type="match status" value="1"/>
</dbReference>
<keyword evidence="3" id="KW-1185">Reference proteome</keyword>
<dbReference type="InterPro" id="IPR049708">
    <property type="entry name" value="PP0621-like"/>
</dbReference>
<evidence type="ECO:0000256" key="1">
    <source>
        <dbReference type="SAM" id="MobiDB-lite"/>
    </source>
</evidence>
<proteinExistence type="predicted"/>
<protein>
    <recommendedName>
        <fullName evidence="4">Preprotein translocase subunit YajC</fullName>
    </recommendedName>
</protein>
<evidence type="ECO:0000313" key="2">
    <source>
        <dbReference type="EMBL" id="OZI50721.1"/>
    </source>
</evidence>
<evidence type="ECO:0008006" key="4">
    <source>
        <dbReference type="Google" id="ProtNLM"/>
    </source>
</evidence>
<dbReference type="AlphaFoldDB" id="A0A261TN42"/>
<sequence>MGKLLIWVVIILAVMVVMRIVSARNSAKRSAAAKAPPSAPARQPGSGPVESMVRCAHCGVHLPRSEALLIAGNTWCSNEHARLGER</sequence>
<name>A0A261TN42_9BORD</name>
<evidence type="ECO:0000313" key="3">
    <source>
        <dbReference type="Proteomes" id="UP000216885"/>
    </source>
</evidence>
<organism evidence="2 3">
    <name type="scientific">Bordetella genomosp. 4</name>
    <dbReference type="NCBI Taxonomy" id="463044"/>
    <lineage>
        <taxon>Bacteria</taxon>
        <taxon>Pseudomonadati</taxon>
        <taxon>Pseudomonadota</taxon>
        <taxon>Betaproteobacteria</taxon>
        <taxon>Burkholderiales</taxon>
        <taxon>Alcaligenaceae</taxon>
        <taxon>Bordetella</taxon>
    </lineage>
</organism>
<comment type="caution">
    <text evidence="2">The sequence shown here is derived from an EMBL/GenBank/DDBJ whole genome shotgun (WGS) entry which is preliminary data.</text>
</comment>